<accession>A0AAQ3UHY8</accession>
<keyword evidence="3" id="KW-1185">Reference proteome</keyword>
<evidence type="ECO:0000256" key="1">
    <source>
        <dbReference type="SAM" id="MobiDB-lite"/>
    </source>
</evidence>
<evidence type="ECO:0000313" key="2">
    <source>
        <dbReference type="EMBL" id="WVZ90302.1"/>
    </source>
</evidence>
<reference evidence="2 3" key="1">
    <citation type="submission" date="2024-02" db="EMBL/GenBank/DDBJ databases">
        <title>High-quality chromosome-scale genome assembly of Pensacola bahiagrass (Paspalum notatum Flugge var. saurae).</title>
        <authorList>
            <person name="Vega J.M."/>
            <person name="Podio M."/>
            <person name="Orjuela J."/>
            <person name="Siena L.A."/>
            <person name="Pessino S.C."/>
            <person name="Combes M.C."/>
            <person name="Mariac C."/>
            <person name="Albertini E."/>
            <person name="Pupilli F."/>
            <person name="Ortiz J.P.A."/>
            <person name="Leblanc O."/>
        </authorList>
    </citation>
    <scope>NUCLEOTIDE SEQUENCE [LARGE SCALE GENOMIC DNA]</scope>
    <source>
        <strain evidence="2">R1</strain>
        <tissue evidence="2">Leaf</tissue>
    </source>
</reference>
<proteinExistence type="predicted"/>
<gene>
    <name evidence="2" type="ORF">U9M48_036612</name>
</gene>
<feature type="region of interest" description="Disordered" evidence="1">
    <location>
        <begin position="1"/>
        <end position="31"/>
    </location>
</feature>
<feature type="compositionally biased region" description="Basic and acidic residues" evidence="1">
    <location>
        <begin position="237"/>
        <end position="247"/>
    </location>
</feature>
<feature type="compositionally biased region" description="Low complexity" evidence="1">
    <location>
        <begin position="1"/>
        <end position="12"/>
    </location>
</feature>
<dbReference type="AlphaFoldDB" id="A0AAQ3UHY8"/>
<name>A0AAQ3UHY8_PASNO</name>
<feature type="compositionally biased region" description="Polar residues" evidence="1">
    <location>
        <begin position="46"/>
        <end position="55"/>
    </location>
</feature>
<protein>
    <submittedName>
        <fullName evidence="2">Uncharacterized protein</fullName>
    </submittedName>
</protein>
<dbReference type="EMBL" id="CP144752">
    <property type="protein sequence ID" value="WVZ90302.1"/>
    <property type="molecule type" value="Genomic_DNA"/>
</dbReference>
<feature type="region of interest" description="Disordered" evidence="1">
    <location>
        <begin position="221"/>
        <end position="247"/>
    </location>
</feature>
<evidence type="ECO:0000313" key="3">
    <source>
        <dbReference type="Proteomes" id="UP001341281"/>
    </source>
</evidence>
<dbReference type="Proteomes" id="UP001341281">
    <property type="component" value="Chromosome 08"/>
</dbReference>
<organism evidence="2 3">
    <name type="scientific">Paspalum notatum var. saurae</name>
    <dbReference type="NCBI Taxonomy" id="547442"/>
    <lineage>
        <taxon>Eukaryota</taxon>
        <taxon>Viridiplantae</taxon>
        <taxon>Streptophyta</taxon>
        <taxon>Embryophyta</taxon>
        <taxon>Tracheophyta</taxon>
        <taxon>Spermatophyta</taxon>
        <taxon>Magnoliopsida</taxon>
        <taxon>Liliopsida</taxon>
        <taxon>Poales</taxon>
        <taxon>Poaceae</taxon>
        <taxon>PACMAD clade</taxon>
        <taxon>Panicoideae</taxon>
        <taxon>Andropogonodae</taxon>
        <taxon>Paspaleae</taxon>
        <taxon>Paspalinae</taxon>
        <taxon>Paspalum</taxon>
    </lineage>
</organism>
<feature type="region of interest" description="Disordered" evidence="1">
    <location>
        <begin position="46"/>
        <end position="80"/>
    </location>
</feature>
<sequence>MAAASMAAPFARRLPRRRRAPPRLPCRHAPLCLSSSRHGLCRRLKLTSSSSTAETSPRATGAGSRAAASSSSSSSSPPLSLLHRRRCSWRWRGGADLGPPRPPPCRSAIDPSLLLFLFLYAPLEASWVGSAMDATGPGSSARICHGRCRTRLPGLPSLCASHGGMEPVGHGRWRHGSTSCCPLGTTSPPLCAVHGGLLLLPCSKPGGASFFKPAGRLLLPSSRSGTAREPPVVVHSGGEKGDWASAV</sequence>
<feature type="compositionally biased region" description="Low complexity" evidence="1">
    <location>
        <begin position="56"/>
        <end position="80"/>
    </location>
</feature>